<sequence length="82" mass="9296">QLSLIMHATEFQKIESAWTGLYKLVQSSVTENVKYTVLHCTKKELLKDFKSASDFDQSVLFKNIYESEYGTFGGTPYSAFVG</sequence>
<dbReference type="PANTHER" id="PTHR35565:SF3">
    <property type="entry name" value="TYPE VI SECRETION SYSTEM SHEATH PROTEIN TSSC1"/>
    <property type="match status" value="1"/>
</dbReference>
<gene>
    <name evidence="2" type="ORF">OFN31_32470</name>
</gene>
<protein>
    <submittedName>
        <fullName evidence="2">Type VI secretion system contractile sheath large subunit</fullName>
    </submittedName>
</protein>
<dbReference type="Pfam" id="PF05943">
    <property type="entry name" value="VipB"/>
    <property type="match status" value="1"/>
</dbReference>
<dbReference type="EMBL" id="JAOVKC010001469">
    <property type="protein sequence ID" value="MCV5626347.1"/>
    <property type="molecule type" value="Genomic_DNA"/>
</dbReference>
<dbReference type="Proteomes" id="UP001208624">
    <property type="component" value="Unassembled WGS sequence"/>
</dbReference>
<feature type="non-terminal residue" evidence="2">
    <location>
        <position position="82"/>
    </location>
</feature>
<comment type="caution">
    <text evidence="2">The sequence shown here is derived from an EMBL/GenBank/DDBJ whole genome shotgun (WGS) entry which is preliminary data.</text>
</comment>
<organism evidence="2 3">
    <name type="scientific">Escherichia coli</name>
    <dbReference type="NCBI Taxonomy" id="562"/>
    <lineage>
        <taxon>Bacteria</taxon>
        <taxon>Pseudomonadati</taxon>
        <taxon>Pseudomonadota</taxon>
        <taxon>Gammaproteobacteria</taxon>
        <taxon>Enterobacterales</taxon>
        <taxon>Enterobacteriaceae</taxon>
        <taxon>Escherichia</taxon>
    </lineage>
</organism>
<feature type="non-terminal residue" evidence="2">
    <location>
        <position position="1"/>
    </location>
</feature>
<reference evidence="2" key="1">
    <citation type="submission" date="2023-06" db="EMBL/GenBank/DDBJ databases">
        <title>Deciphering the underlying mechanisms mediating the transmission of blaNDM gene from human to animals in China.</title>
        <authorList>
            <person name="Chen K."/>
            <person name="Chen S."/>
        </authorList>
    </citation>
    <scope>NUCLEOTIDE SEQUENCE</scope>
    <source>
        <strain evidence="2">1199</strain>
    </source>
</reference>
<accession>A0AAP3A731</accession>
<proteinExistence type="predicted"/>
<name>A0AAP3A731_ECOLX</name>
<dbReference type="PANTHER" id="PTHR35565">
    <property type="entry name" value="CYTOPLASMIC PROTEIN-RELATED"/>
    <property type="match status" value="1"/>
</dbReference>
<dbReference type="InterPro" id="IPR010269">
    <property type="entry name" value="T6SS_TssC-like"/>
</dbReference>
<evidence type="ECO:0000313" key="2">
    <source>
        <dbReference type="EMBL" id="MCV5626347.1"/>
    </source>
</evidence>
<dbReference type="InterPro" id="IPR044031">
    <property type="entry name" value="TssC1_N"/>
</dbReference>
<evidence type="ECO:0000259" key="1">
    <source>
        <dbReference type="Pfam" id="PF05943"/>
    </source>
</evidence>
<dbReference type="AlphaFoldDB" id="A0AAP3A731"/>
<feature type="domain" description="TssC1 N-terminal" evidence="1">
    <location>
        <begin position="1"/>
        <end position="82"/>
    </location>
</feature>
<evidence type="ECO:0000313" key="3">
    <source>
        <dbReference type="Proteomes" id="UP001208624"/>
    </source>
</evidence>